<evidence type="ECO:0000313" key="3">
    <source>
        <dbReference type="Proteomes" id="UP001141806"/>
    </source>
</evidence>
<accession>A0A9Q0KQE0</accession>
<dbReference type="EMBL" id="JAMYWD010000004">
    <property type="protein sequence ID" value="KAJ4974379.1"/>
    <property type="molecule type" value="Genomic_DNA"/>
</dbReference>
<sequence>MSKLVRVFADLAHNFTDLICRPSYRSLFDSDDISIDEFLLHQVEKDVKERIKVTPKVIVDSKNSFDNQLKILKLKDTIFAVNEHLTKSQKQGAFSSLIVAKTITCRYCRFKGAEEFQVDYAELISCSLRLRMLWIWRCRKTSSRPRRTDQLPLVPSDAVDSEVQKNFKSAMPNKSVALCVIEYSRFGDPTVKKDCVSRKRWIMAQYKSESSEESLEFIAKGDVSNNTKRKLKRKPKDSTSSKSSSKTKSEETSKSRGPQVFGCSSLIQEVHPSLWNEGFAYGMPQKRYDTSIIPALDVFPALKVAVDFSDEDLIKTLQCAKSACRSQAGQSKVGASKGRPIVLGRGAVGGVTTGSQVAHDGSKGNHPLNEEGSNKRIKYAKDILVDIAKGKGCLRCQGLGAYM</sequence>
<evidence type="ECO:0000313" key="2">
    <source>
        <dbReference type="EMBL" id="KAJ4974379.1"/>
    </source>
</evidence>
<dbReference type="Proteomes" id="UP001141806">
    <property type="component" value="Unassembled WGS sequence"/>
</dbReference>
<comment type="caution">
    <text evidence="2">The sequence shown here is derived from an EMBL/GenBank/DDBJ whole genome shotgun (WGS) entry which is preliminary data.</text>
</comment>
<protein>
    <submittedName>
        <fullName evidence="2">Uncharacterized protein</fullName>
    </submittedName>
</protein>
<gene>
    <name evidence="2" type="ORF">NE237_007553</name>
</gene>
<organism evidence="2 3">
    <name type="scientific">Protea cynaroides</name>
    <dbReference type="NCBI Taxonomy" id="273540"/>
    <lineage>
        <taxon>Eukaryota</taxon>
        <taxon>Viridiplantae</taxon>
        <taxon>Streptophyta</taxon>
        <taxon>Embryophyta</taxon>
        <taxon>Tracheophyta</taxon>
        <taxon>Spermatophyta</taxon>
        <taxon>Magnoliopsida</taxon>
        <taxon>Proteales</taxon>
        <taxon>Proteaceae</taxon>
        <taxon>Protea</taxon>
    </lineage>
</organism>
<proteinExistence type="predicted"/>
<dbReference type="AlphaFoldDB" id="A0A9Q0KQE0"/>
<evidence type="ECO:0000256" key="1">
    <source>
        <dbReference type="SAM" id="MobiDB-lite"/>
    </source>
</evidence>
<feature type="region of interest" description="Disordered" evidence="1">
    <location>
        <begin position="226"/>
        <end position="259"/>
    </location>
</feature>
<reference evidence="2" key="1">
    <citation type="journal article" date="2023" name="Plant J.">
        <title>The genome of the king protea, Protea cynaroides.</title>
        <authorList>
            <person name="Chang J."/>
            <person name="Duong T.A."/>
            <person name="Schoeman C."/>
            <person name="Ma X."/>
            <person name="Roodt D."/>
            <person name="Barker N."/>
            <person name="Li Z."/>
            <person name="Van de Peer Y."/>
            <person name="Mizrachi E."/>
        </authorList>
    </citation>
    <scope>NUCLEOTIDE SEQUENCE</scope>
    <source>
        <tissue evidence="2">Young leaves</tissue>
    </source>
</reference>
<keyword evidence="3" id="KW-1185">Reference proteome</keyword>
<name>A0A9Q0KQE0_9MAGN</name>